<name>A0A4U6CLZ0_9BACT</name>
<sequence length="455" mass="52129">MRHTIMTIITEINPSKRLVLEQILGEIRLDLLRNPFIPFSSLSLLHFASFVISDDKKMPPLLIFENNFDGDVSSYLDELIIHAGDGIDWIYQCCTDYIPSTRNQNLKTFLLANVVRPSAFHIGNVGRAAKDIAENQKLRERLQLYLDQLFQKVRPESFSPFQLRKNLQKFVRTHVPPDLSKPLPPHQTATDKLIPKARKGLFFFVAGVLTLMLLPIVIILIFMLRYKENRDPVEVQSPSVSEIEELIKTENQITQNRLANITTIKPGSFRLILLKVVLFATNLLARTSTKGKLSDIPSIHFSHWSIINKGTQLLFLSNYDGSWSSYLDDFIDKASPGLTGIWSNTQGFPSTRFLILDGARDELPFKAFARNHQVQSLVWYSAYRDLTVQNIDKDSLIREDIFTSLSEAQTQECVLSCYSFTLKQKTDESKREKSYCKKSETLRKTKRCGKEEDCS</sequence>
<dbReference type="RefSeq" id="WP_137344458.1">
    <property type="nucleotide sequence ID" value="NZ_SZVO01000031.1"/>
</dbReference>
<dbReference type="AlphaFoldDB" id="A0A4U6CLZ0"/>
<dbReference type="Proteomes" id="UP000304900">
    <property type="component" value="Unassembled WGS sequence"/>
</dbReference>
<protein>
    <submittedName>
        <fullName evidence="3">Uncharacterized protein</fullName>
    </submittedName>
</protein>
<reference evidence="3 4" key="1">
    <citation type="submission" date="2019-05" db="EMBL/GenBank/DDBJ databases">
        <title>Dyadobacter AR-3-8 sp. nov., isolated from arctic soil.</title>
        <authorList>
            <person name="Chaudhary D.K."/>
        </authorList>
    </citation>
    <scope>NUCLEOTIDE SEQUENCE [LARGE SCALE GENOMIC DNA]</scope>
    <source>
        <strain evidence="3 4">AR-3-8</strain>
    </source>
</reference>
<dbReference type="EMBL" id="SZVO01000031">
    <property type="protein sequence ID" value="TKT85310.1"/>
    <property type="molecule type" value="Genomic_DNA"/>
</dbReference>
<evidence type="ECO:0000313" key="4">
    <source>
        <dbReference type="Proteomes" id="UP000304900"/>
    </source>
</evidence>
<keyword evidence="2" id="KW-1133">Transmembrane helix</keyword>
<gene>
    <name evidence="3" type="ORF">FDK13_33920</name>
</gene>
<evidence type="ECO:0000313" key="3">
    <source>
        <dbReference type="EMBL" id="TKT85310.1"/>
    </source>
</evidence>
<comment type="caution">
    <text evidence="3">The sequence shown here is derived from an EMBL/GenBank/DDBJ whole genome shotgun (WGS) entry which is preliminary data.</text>
</comment>
<feature type="transmembrane region" description="Helical" evidence="2">
    <location>
        <begin position="201"/>
        <end position="224"/>
    </location>
</feature>
<keyword evidence="4" id="KW-1185">Reference proteome</keyword>
<dbReference type="OrthoDB" id="116741at2"/>
<proteinExistence type="predicted"/>
<evidence type="ECO:0000256" key="1">
    <source>
        <dbReference type="SAM" id="MobiDB-lite"/>
    </source>
</evidence>
<organism evidence="3 4">
    <name type="scientific">Dyadobacter frigoris</name>
    <dbReference type="NCBI Taxonomy" id="2576211"/>
    <lineage>
        <taxon>Bacteria</taxon>
        <taxon>Pseudomonadati</taxon>
        <taxon>Bacteroidota</taxon>
        <taxon>Cytophagia</taxon>
        <taxon>Cytophagales</taxon>
        <taxon>Spirosomataceae</taxon>
        <taxon>Dyadobacter</taxon>
    </lineage>
</organism>
<keyword evidence="2" id="KW-0812">Transmembrane</keyword>
<keyword evidence="2" id="KW-0472">Membrane</keyword>
<evidence type="ECO:0000256" key="2">
    <source>
        <dbReference type="SAM" id="Phobius"/>
    </source>
</evidence>
<accession>A0A4U6CLZ0</accession>
<feature type="region of interest" description="Disordered" evidence="1">
    <location>
        <begin position="426"/>
        <end position="455"/>
    </location>
</feature>